<dbReference type="InterPro" id="IPR014729">
    <property type="entry name" value="Rossmann-like_a/b/a_fold"/>
</dbReference>
<dbReference type="Gene3D" id="1.25.40.80">
    <property type="match status" value="1"/>
</dbReference>
<gene>
    <name evidence="12" type="primary">phrB</name>
    <name evidence="12" type="ORF">AVE30378_00268</name>
</gene>
<organism evidence="12 13">
    <name type="scientific">Achromobacter veterisilvae</name>
    <dbReference type="NCBI Taxonomy" id="2069367"/>
    <lineage>
        <taxon>Bacteria</taxon>
        <taxon>Pseudomonadati</taxon>
        <taxon>Pseudomonadota</taxon>
        <taxon>Betaproteobacteria</taxon>
        <taxon>Burkholderiales</taxon>
        <taxon>Alcaligenaceae</taxon>
        <taxon>Achromobacter</taxon>
    </lineage>
</organism>
<accession>A0A446C3R6</accession>
<dbReference type="GO" id="GO:0000719">
    <property type="term" value="P:photoreactive repair"/>
    <property type="evidence" value="ECO:0007669"/>
    <property type="project" value="UniProtKB-ARBA"/>
</dbReference>
<dbReference type="InterPro" id="IPR002081">
    <property type="entry name" value="Cryptochrome/DNA_photolyase_1"/>
</dbReference>
<dbReference type="InterPro" id="IPR036155">
    <property type="entry name" value="Crypto/Photolyase_N_sf"/>
</dbReference>
<feature type="binding site" evidence="8">
    <location>
        <begin position="377"/>
        <end position="379"/>
    </location>
    <ligand>
        <name>FAD</name>
        <dbReference type="ChEBI" id="CHEBI:57692"/>
    </ligand>
</feature>
<evidence type="ECO:0000256" key="9">
    <source>
        <dbReference type="PIRSR" id="PIRSR602081-2"/>
    </source>
</evidence>
<comment type="cofactor">
    <cofactor evidence="1">
        <name>(6R)-5,10-methylene-5,6,7,8-tetrahydrofolate</name>
        <dbReference type="ChEBI" id="CHEBI:15636"/>
    </cofactor>
</comment>
<dbReference type="SUPFAM" id="SSF52425">
    <property type="entry name" value="Cryptochrome/photolyase, N-terminal domain"/>
    <property type="match status" value="1"/>
</dbReference>
<evidence type="ECO:0000256" key="6">
    <source>
        <dbReference type="ARBA" id="ARBA00022991"/>
    </source>
</evidence>
<dbReference type="Gene3D" id="1.10.579.10">
    <property type="entry name" value="DNA Cyclobutane Dipyrimidine Photolyase, subunit A, domain 3"/>
    <property type="match status" value="1"/>
</dbReference>
<evidence type="ECO:0000256" key="8">
    <source>
        <dbReference type="PIRSR" id="PIRSR602081-1"/>
    </source>
</evidence>
<reference evidence="12 13" key="1">
    <citation type="submission" date="2018-07" db="EMBL/GenBank/DDBJ databases">
        <authorList>
            <person name="Peeters C."/>
        </authorList>
    </citation>
    <scope>NUCLEOTIDE SEQUENCE [LARGE SCALE GENOMIC DNA]</scope>
    <source>
        <strain evidence="12 13">LMG 30378</strain>
    </source>
</reference>
<evidence type="ECO:0000256" key="10">
    <source>
        <dbReference type="RuleBase" id="RU004182"/>
    </source>
</evidence>
<feature type="site" description="Electron transfer via tryptophanyl radical" evidence="9">
    <location>
        <position position="387"/>
    </location>
</feature>
<name>A0A446C3R6_9BURK</name>
<evidence type="ECO:0000256" key="5">
    <source>
        <dbReference type="ARBA" id="ARBA00022827"/>
    </source>
</evidence>
<evidence type="ECO:0000256" key="7">
    <source>
        <dbReference type="ARBA" id="ARBA00033999"/>
    </source>
</evidence>
<dbReference type="InterPro" id="IPR018394">
    <property type="entry name" value="DNA_photolyase_1_CS_C"/>
</dbReference>
<dbReference type="PROSITE" id="PS51645">
    <property type="entry name" value="PHR_CRY_ALPHA_BETA"/>
    <property type="match status" value="1"/>
</dbReference>
<feature type="domain" description="Photolyase/cryptochrome alpha/beta" evidence="11">
    <location>
        <begin position="1"/>
        <end position="133"/>
    </location>
</feature>
<evidence type="ECO:0000313" key="12">
    <source>
        <dbReference type="EMBL" id="SSW62524.1"/>
    </source>
</evidence>
<dbReference type="InterPro" id="IPR005101">
    <property type="entry name" value="Cryptochr/Photolyase_FAD-bd"/>
</dbReference>
<dbReference type="RefSeq" id="WP_129238971.1">
    <property type="nucleotide sequence ID" value="NZ_UFQC01000001.1"/>
</dbReference>
<evidence type="ECO:0000256" key="3">
    <source>
        <dbReference type="ARBA" id="ARBA00014046"/>
    </source>
</evidence>
<feature type="site" description="Electron transfer via tryptophanyl radical" evidence="9">
    <location>
        <position position="364"/>
    </location>
</feature>
<proteinExistence type="inferred from homology"/>
<evidence type="ECO:0000256" key="4">
    <source>
        <dbReference type="ARBA" id="ARBA00022630"/>
    </source>
</evidence>
<comment type="catalytic activity">
    <reaction evidence="7">
        <text>cyclobutadipyrimidine (in DNA) = 2 pyrimidine residues (in DNA).</text>
        <dbReference type="EC" id="4.1.99.3"/>
    </reaction>
</comment>
<keyword evidence="6 10" id="KW-0157">Chromophore</keyword>
<dbReference type="FunFam" id="1.10.579.10:FF:000003">
    <property type="entry name" value="Deoxyribodipyrimidine photo-lyase"/>
    <property type="match status" value="1"/>
</dbReference>
<keyword evidence="5 8" id="KW-0274">FAD</keyword>
<dbReference type="NCBIfam" id="NF007955">
    <property type="entry name" value="PRK10674.1"/>
    <property type="match status" value="1"/>
</dbReference>
<dbReference type="PANTHER" id="PTHR11455">
    <property type="entry name" value="CRYPTOCHROME"/>
    <property type="match status" value="1"/>
</dbReference>
<dbReference type="Pfam" id="PF03441">
    <property type="entry name" value="FAD_binding_7"/>
    <property type="match status" value="1"/>
</dbReference>
<sequence length="477" mass="52008">MNTLLWLRTDLRAHDNPALAAAAGGGAATALFLAAPGQWRRHGDAPAKVDFWLRNLRELSRELGRLGIPLKLLTVRDWSEAPDALAGFCRAHAIGHVHANAEWAVNERRRDAAVASGLRAMGVDWTLHHGASLLRPGTVLTGKGDCYRVFTPYARACRERLRTAPPRALPAPRPQAPPAWRADPLPAAFEGFNAPDDAVRALWPAGEAAAGERLAAFADGVIDAYREQRDFPSLPATSCLSPYLAAGVLSPGQALRAALAANHGELDSGKAGAAAWIGELLWREFYQHLLAAHPALSMRQPMKPETAAVPWRQAPEDLRAWQQGRTGIPIVDAAMRQLLALGWMHNRLRMVAAMFLSKNLLIDWREGEAWFMSHLVDGDLASNNGGWQWSASTGADAVPYFRVFNPLSQSRRFDPDGAFLREWLPELAHLDARAIHDPSPMERATAGYPLPIVDLAQSRLRALEAFGGLPRPPAGNA</sequence>
<feature type="binding site" evidence="8">
    <location>
        <position position="225"/>
    </location>
    <ligand>
        <name>FAD</name>
        <dbReference type="ChEBI" id="CHEBI:57692"/>
    </ligand>
</feature>
<dbReference type="PANTHER" id="PTHR11455:SF9">
    <property type="entry name" value="CRYPTOCHROME CIRCADIAN CLOCK 5 ISOFORM X1"/>
    <property type="match status" value="1"/>
</dbReference>
<comment type="similarity">
    <text evidence="10">Belongs to the DNA photolyase family.</text>
</comment>
<evidence type="ECO:0000313" key="13">
    <source>
        <dbReference type="Proteomes" id="UP000289465"/>
    </source>
</evidence>
<dbReference type="SUPFAM" id="SSF48173">
    <property type="entry name" value="Cryptochrome/photolyase FAD-binding domain"/>
    <property type="match status" value="1"/>
</dbReference>
<evidence type="ECO:0000256" key="2">
    <source>
        <dbReference type="ARBA" id="ARBA00013149"/>
    </source>
</evidence>
<dbReference type="OrthoDB" id="9772484at2"/>
<feature type="binding site" evidence="8">
    <location>
        <begin position="237"/>
        <end position="241"/>
    </location>
    <ligand>
        <name>FAD</name>
        <dbReference type="ChEBI" id="CHEBI:57692"/>
    </ligand>
</feature>
<comment type="cofactor">
    <cofactor evidence="8">
        <name>FAD</name>
        <dbReference type="ChEBI" id="CHEBI:57692"/>
    </cofactor>
    <text evidence="8">Binds 1 FAD per subunit.</text>
</comment>
<dbReference type="InterPro" id="IPR006050">
    <property type="entry name" value="DNA_photolyase_N"/>
</dbReference>
<dbReference type="Pfam" id="PF00875">
    <property type="entry name" value="DNA_photolyase"/>
    <property type="match status" value="1"/>
</dbReference>
<dbReference type="EC" id="4.1.99.3" evidence="2"/>
<dbReference type="EMBL" id="UFQC01000001">
    <property type="protein sequence ID" value="SSW62524.1"/>
    <property type="molecule type" value="Genomic_DNA"/>
</dbReference>
<feature type="binding site" evidence="8">
    <location>
        <position position="276"/>
    </location>
    <ligand>
        <name>FAD</name>
        <dbReference type="ChEBI" id="CHEBI:57692"/>
    </ligand>
</feature>
<dbReference type="Proteomes" id="UP000289465">
    <property type="component" value="Unassembled WGS sequence"/>
</dbReference>
<dbReference type="PROSITE" id="PS00394">
    <property type="entry name" value="DNA_PHOTOLYASES_1_1"/>
    <property type="match status" value="1"/>
</dbReference>
<dbReference type="AlphaFoldDB" id="A0A446C3R6"/>
<evidence type="ECO:0000259" key="11">
    <source>
        <dbReference type="PROSITE" id="PS51645"/>
    </source>
</evidence>
<dbReference type="GO" id="GO:0003677">
    <property type="term" value="F:DNA binding"/>
    <property type="evidence" value="ECO:0007669"/>
    <property type="project" value="TreeGrafter"/>
</dbReference>
<keyword evidence="4 8" id="KW-0285">Flavoprotein</keyword>
<dbReference type="GO" id="GO:0009416">
    <property type="term" value="P:response to light stimulus"/>
    <property type="evidence" value="ECO:0007669"/>
    <property type="project" value="TreeGrafter"/>
</dbReference>
<dbReference type="InterPro" id="IPR036134">
    <property type="entry name" value="Crypto/Photolyase_FAD-like_sf"/>
</dbReference>
<feature type="site" description="Electron transfer via tryptophanyl radical" evidence="9">
    <location>
        <position position="311"/>
    </location>
</feature>
<keyword evidence="12" id="KW-0456">Lyase</keyword>
<evidence type="ECO:0000256" key="1">
    <source>
        <dbReference type="ARBA" id="ARBA00001932"/>
    </source>
</evidence>
<protein>
    <recommendedName>
        <fullName evidence="3">Deoxyribodipyrimidine photo-lyase</fullName>
        <ecNumber evidence="2">4.1.99.3</ecNumber>
    </recommendedName>
</protein>
<dbReference type="Gene3D" id="3.40.50.620">
    <property type="entry name" value="HUPs"/>
    <property type="match status" value="1"/>
</dbReference>
<dbReference type="PRINTS" id="PR00147">
    <property type="entry name" value="DNAPHOTLYASE"/>
</dbReference>
<dbReference type="GO" id="GO:0003904">
    <property type="term" value="F:deoxyribodipyrimidine photo-lyase activity"/>
    <property type="evidence" value="ECO:0007669"/>
    <property type="project" value="UniProtKB-EC"/>
</dbReference>
<dbReference type="GO" id="GO:0071949">
    <property type="term" value="F:FAD binding"/>
    <property type="evidence" value="ECO:0007669"/>
    <property type="project" value="TreeGrafter"/>
</dbReference>
<feature type="binding site" evidence="8">
    <location>
        <begin position="279"/>
        <end position="286"/>
    </location>
    <ligand>
        <name>FAD</name>
        <dbReference type="ChEBI" id="CHEBI:57692"/>
    </ligand>
</feature>